<evidence type="ECO:0000313" key="18">
    <source>
        <dbReference type="Proteomes" id="UP000284267"/>
    </source>
</evidence>
<dbReference type="EMBL" id="RCXQ01000004">
    <property type="protein sequence ID" value="RYT67570.1"/>
    <property type="molecule type" value="Genomic_DNA"/>
</dbReference>
<evidence type="ECO:0000313" key="17">
    <source>
        <dbReference type="Proteomes" id="UP000283928"/>
    </source>
</evidence>
<dbReference type="EMBL" id="CYZD01000001">
    <property type="protein sequence ID" value="CUN38821.1"/>
    <property type="molecule type" value="Genomic_DNA"/>
</dbReference>
<evidence type="ECO:0000313" key="15">
    <source>
        <dbReference type="Proteomes" id="UP000261222"/>
    </source>
</evidence>
<evidence type="ECO:0000313" key="4">
    <source>
        <dbReference type="EMBL" id="RGN87890.1"/>
    </source>
</evidence>
<reference evidence="14 15" key="2">
    <citation type="submission" date="2018-08" db="EMBL/GenBank/DDBJ databases">
        <title>A genome reference for cultivated species of the human gut microbiota.</title>
        <authorList>
            <person name="Zou Y."/>
            <person name="Xue W."/>
            <person name="Luo G."/>
        </authorList>
    </citation>
    <scope>NUCLEOTIDE SEQUENCE [LARGE SCALE GENOMIC DNA]</scope>
    <source>
        <strain evidence="5 20">AF25-21</strain>
        <strain evidence="10 21">AF37-6AC</strain>
        <strain evidence="9 18">AF39-4</strain>
        <strain evidence="8 17">AM27-32LB</strain>
        <strain evidence="7 19">AM29-25AC</strain>
        <strain evidence="6 16">AM37-4AC</strain>
        <strain evidence="4 14">OM03-6</strain>
        <strain evidence="3 15">OM06-11AA</strain>
    </source>
</reference>
<reference evidence="12 13" key="1">
    <citation type="submission" date="2015-09" db="EMBL/GenBank/DDBJ databases">
        <authorList>
            <consortium name="Pathogen Informatics"/>
        </authorList>
    </citation>
    <scope>NUCLEOTIDE SEQUENCE [LARGE SCALE GENOMIC DNA]</scope>
    <source>
        <strain evidence="1 12">2789STDY5608837</strain>
        <strain evidence="2 13">2789STDY5834921</strain>
    </source>
</reference>
<evidence type="ECO:0000313" key="10">
    <source>
        <dbReference type="EMBL" id="RHL49505.1"/>
    </source>
</evidence>
<dbReference type="EMBL" id="QSJW01000002">
    <property type="protein sequence ID" value="RHE14858.1"/>
    <property type="molecule type" value="Genomic_DNA"/>
</dbReference>
<dbReference type="EMBL" id="CZBA01000001">
    <property type="protein sequence ID" value="CUP07235.1"/>
    <property type="molecule type" value="Genomic_DNA"/>
</dbReference>
<evidence type="ECO:0000313" key="21">
    <source>
        <dbReference type="Proteomes" id="UP000285897"/>
    </source>
</evidence>
<evidence type="ECO:0000313" key="14">
    <source>
        <dbReference type="Proteomes" id="UP000261105"/>
    </source>
</evidence>
<evidence type="ECO:0000313" key="8">
    <source>
        <dbReference type="EMBL" id="RHE76478.1"/>
    </source>
</evidence>
<dbReference type="Proteomes" id="UP000261105">
    <property type="component" value="Unassembled WGS sequence"/>
</dbReference>
<dbReference type="Proteomes" id="UP000285839">
    <property type="component" value="Unassembled WGS sequence"/>
</dbReference>
<evidence type="ECO:0000313" key="7">
    <source>
        <dbReference type="EMBL" id="RHE14858.1"/>
    </source>
</evidence>
<evidence type="ECO:0000313" key="5">
    <source>
        <dbReference type="EMBL" id="RGR50561.1"/>
    </source>
</evidence>
<dbReference type="Proteomes" id="UP000293506">
    <property type="component" value="Unassembled WGS sequence"/>
</dbReference>
<dbReference type="Pfam" id="PF02620">
    <property type="entry name" value="YceD"/>
    <property type="match status" value="1"/>
</dbReference>
<evidence type="ECO:0000313" key="19">
    <source>
        <dbReference type="Proteomes" id="UP000284644"/>
    </source>
</evidence>
<evidence type="ECO:0000313" key="3">
    <source>
        <dbReference type="EMBL" id="RGN07283.1"/>
    </source>
</evidence>
<evidence type="ECO:0000313" key="9">
    <source>
        <dbReference type="EMBL" id="RHK98120.1"/>
    </source>
</evidence>
<dbReference type="Proteomes" id="UP000261222">
    <property type="component" value="Unassembled WGS sequence"/>
</dbReference>
<name>A0A173WH53_9FIRM</name>
<dbReference type="Proteomes" id="UP000284644">
    <property type="component" value="Unassembled WGS sequence"/>
</dbReference>
<dbReference type="EMBL" id="QSUB01000001">
    <property type="protein sequence ID" value="RGN07283.1"/>
    <property type="molecule type" value="Genomic_DNA"/>
</dbReference>
<dbReference type="Proteomes" id="UP000284267">
    <property type="component" value="Unassembled WGS sequence"/>
</dbReference>
<dbReference type="Proteomes" id="UP000095413">
    <property type="component" value="Unassembled WGS sequence"/>
</dbReference>
<dbReference type="Proteomes" id="UP000095409">
    <property type="component" value="Unassembled WGS sequence"/>
</dbReference>
<evidence type="ECO:0000313" key="20">
    <source>
        <dbReference type="Proteomes" id="UP000285839"/>
    </source>
</evidence>
<gene>
    <name evidence="10" type="ORF">DW021_03955</name>
    <name evidence="9" type="ORF">DW040_02095</name>
    <name evidence="8" type="ORF">DW723_05165</name>
    <name evidence="7" type="ORF">DW767_03495</name>
    <name evidence="6" type="ORF">DW859_01545</name>
    <name evidence="5" type="ORF">DWY46_04030</name>
    <name evidence="4" type="ORF">DXB38_07215</name>
    <name evidence="3" type="ORF">DXB81_01770</name>
    <name evidence="11" type="ORF">EAI82_06510</name>
    <name evidence="1" type="ORF">ERS852394_00104</name>
    <name evidence="2" type="ORF">ERS852533_00217</name>
</gene>
<dbReference type="EMBL" id="QROS01000002">
    <property type="protein sequence ID" value="RHL49505.1"/>
    <property type="molecule type" value="Genomic_DNA"/>
</dbReference>
<evidence type="ECO:0000313" key="22">
    <source>
        <dbReference type="Proteomes" id="UP000293506"/>
    </source>
</evidence>
<dbReference type="EMBL" id="QSUZ01000007">
    <property type="protein sequence ID" value="RGN87890.1"/>
    <property type="molecule type" value="Genomic_DNA"/>
</dbReference>
<evidence type="ECO:0000313" key="6">
    <source>
        <dbReference type="EMBL" id="RHC10127.1"/>
    </source>
</evidence>
<dbReference type="EMBL" id="QROE01000001">
    <property type="protein sequence ID" value="RHK98120.1"/>
    <property type="molecule type" value="Genomic_DNA"/>
</dbReference>
<dbReference type="Proteomes" id="UP000265808">
    <property type="component" value="Unassembled WGS sequence"/>
</dbReference>
<dbReference type="EMBL" id="QRUH01000002">
    <property type="protein sequence ID" value="RGR50561.1"/>
    <property type="molecule type" value="Genomic_DNA"/>
</dbReference>
<dbReference type="EMBL" id="QSKO01000005">
    <property type="protein sequence ID" value="RHE76478.1"/>
    <property type="molecule type" value="Genomic_DNA"/>
</dbReference>
<evidence type="ECO:0000313" key="12">
    <source>
        <dbReference type="Proteomes" id="UP000095409"/>
    </source>
</evidence>
<evidence type="ECO:0000313" key="2">
    <source>
        <dbReference type="EMBL" id="CUP07235.1"/>
    </source>
</evidence>
<evidence type="ECO:0000313" key="1">
    <source>
        <dbReference type="EMBL" id="CUN38821.1"/>
    </source>
</evidence>
<dbReference type="GeneID" id="79804390"/>
<protein>
    <submittedName>
        <fullName evidence="3">DUF177 domain-containing protein</fullName>
    </submittedName>
    <submittedName>
        <fullName evidence="1">Uncharacterized ACR, COG1399</fullName>
    </submittedName>
</protein>
<sequence>MQIHLSDITDSEGKIIQFSSEVELDKISFQMGEFPILDRSPVELRIANTGNKVLELTGKGSLTVGIPCDRCLEQVSVTIPYDIDRKLDMKQTDKERVENLDENDYLTGMDLDVDRLVYLEVLMSWPLKVLCKEDCKGICSRCGKNLNEGPCGCAEEPKDPRMAAISDIFSKFKEV</sequence>
<accession>A0A173WH53</accession>
<evidence type="ECO:0000313" key="13">
    <source>
        <dbReference type="Proteomes" id="UP000095413"/>
    </source>
</evidence>
<dbReference type="Proteomes" id="UP000285897">
    <property type="component" value="Unassembled WGS sequence"/>
</dbReference>
<dbReference type="OrthoDB" id="9790372at2"/>
<dbReference type="Proteomes" id="UP000283928">
    <property type="component" value="Unassembled WGS sequence"/>
</dbReference>
<evidence type="ECO:0000313" key="16">
    <source>
        <dbReference type="Proteomes" id="UP000265808"/>
    </source>
</evidence>
<dbReference type="RefSeq" id="WP_005425420.1">
    <property type="nucleotide sequence ID" value="NZ_CABJDZ010000001.1"/>
</dbReference>
<dbReference type="EMBL" id="QSHL01000001">
    <property type="protein sequence ID" value="RHC10127.1"/>
    <property type="molecule type" value="Genomic_DNA"/>
</dbReference>
<evidence type="ECO:0000313" key="11">
    <source>
        <dbReference type="EMBL" id="RYT67570.1"/>
    </source>
</evidence>
<dbReference type="AlphaFoldDB" id="A0A173WH53"/>
<organism evidence="1 12">
    <name type="scientific">Blautia obeum</name>
    <dbReference type="NCBI Taxonomy" id="40520"/>
    <lineage>
        <taxon>Bacteria</taxon>
        <taxon>Bacillati</taxon>
        <taxon>Bacillota</taxon>
        <taxon>Clostridia</taxon>
        <taxon>Lachnospirales</taxon>
        <taxon>Lachnospiraceae</taxon>
        <taxon>Blautia</taxon>
    </lineage>
</organism>
<dbReference type="InterPro" id="IPR003772">
    <property type="entry name" value="YceD"/>
</dbReference>
<reference evidence="11 22" key="3">
    <citation type="journal article" date="2019" name="Science, e1252229">
        <title>Invertible promoters mediate bacterial phase variation, antibiotic resistance, and host adaptation in the gut.</title>
        <authorList>
            <person name="Jiang X."/>
            <person name="Hall A.B."/>
            <person name="Arthur T.D."/>
            <person name="Plichta D.R."/>
            <person name="Covington C.T."/>
            <person name="Poyet M."/>
            <person name="Crothers J."/>
            <person name="Moses P.L."/>
            <person name="Tolonen A.C."/>
            <person name="Vlamakis H."/>
            <person name="Alm E.J."/>
            <person name="Xavier R.J."/>
        </authorList>
    </citation>
    <scope>NUCLEOTIDE SEQUENCE [LARGE SCALE GENOMIC DNA]</scope>
    <source>
        <strain evidence="11">Af_0058</strain>
        <strain evidence="22">af_0058</strain>
    </source>
</reference>
<proteinExistence type="predicted"/>